<dbReference type="HOGENOM" id="CLU_178005_0_0_1"/>
<evidence type="ECO:0000313" key="2">
    <source>
        <dbReference type="Proteomes" id="UP000008744"/>
    </source>
</evidence>
<name>B4GDH4_DROPE</name>
<gene>
    <name evidence="1" type="primary">Dper\GL10353</name>
    <name evidence="1" type="ORF">Dper_GL10353</name>
</gene>
<accession>B4GDH4</accession>
<organism evidence="2">
    <name type="scientific">Drosophila persimilis</name>
    <name type="common">Fruit fly</name>
    <dbReference type="NCBI Taxonomy" id="7234"/>
    <lineage>
        <taxon>Eukaryota</taxon>
        <taxon>Metazoa</taxon>
        <taxon>Ecdysozoa</taxon>
        <taxon>Arthropoda</taxon>
        <taxon>Hexapoda</taxon>
        <taxon>Insecta</taxon>
        <taxon>Pterygota</taxon>
        <taxon>Neoptera</taxon>
        <taxon>Endopterygota</taxon>
        <taxon>Diptera</taxon>
        <taxon>Brachycera</taxon>
        <taxon>Muscomorpha</taxon>
        <taxon>Ephydroidea</taxon>
        <taxon>Drosophilidae</taxon>
        <taxon>Drosophila</taxon>
        <taxon>Sophophora</taxon>
    </lineage>
</organism>
<sequence length="81" mass="9083">MNLLSVLLQLELELMLKLPQMHHGITLAQHQDTQKVPNTQTHRAPPEVRYSEAAAAEATATTRSKAVDQSVHFSRNQLEIV</sequence>
<keyword evidence="2" id="KW-1185">Reference proteome</keyword>
<dbReference type="AlphaFoldDB" id="B4GDH4"/>
<dbReference type="Proteomes" id="UP000008744">
    <property type="component" value="Unassembled WGS sequence"/>
</dbReference>
<reference evidence="1 2" key="1">
    <citation type="journal article" date="2007" name="Nature">
        <title>Evolution of genes and genomes on the Drosophila phylogeny.</title>
        <authorList>
            <consortium name="Drosophila 12 Genomes Consortium"/>
            <person name="Clark A.G."/>
            <person name="Eisen M.B."/>
            <person name="Smith D.R."/>
            <person name="Bergman C.M."/>
            <person name="Oliver B."/>
            <person name="Markow T.A."/>
            <person name="Kaufman T.C."/>
            <person name="Kellis M."/>
            <person name="Gelbart W."/>
            <person name="Iyer V.N."/>
            <person name="Pollard D.A."/>
            <person name="Sackton T.B."/>
            <person name="Larracuente A.M."/>
            <person name="Singh N.D."/>
            <person name="Abad J.P."/>
            <person name="Abt D.N."/>
            <person name="Adryan B."/>
            <person name="Aguade M."/>
            <person name="Akashi H."/>
            <person name="Anderson W.W."/>
            <person name="Aquadro C.F."/>
            <person name="Ardell D.H."/>
            <person name="Arguello R."/>
            <person name="Artieri C.G."/>
            <person name="Barbash D.A."/>
            <person name="Barker D."/>
            <person name="Barsanti P."/>
            <person name="Batterham P."/>
            <person name="Batzoglou S."/>
            <person name="Begun D."/>
            <person name="Bhutkar A."/>
            <person name="Blanco E."/>
            <person name="Bosak S.A."/>
            <person name="Bradley R.K."/>
            <person name="Brand A.D."/>
            <person name="Brent M.R."/>
            <person name="Brooks A.N."/>
            <person name="Brown R.H."/>
            <person name="Butlin R.K."/>
            <person name="Caggese C."/>
            <person name="Calvi B.R."/>
            <person name="Bernardo de Carvalho A."/>
            <person name="Caspi A."/>
            <person name="Castrezana S."/>
            <person name="Celniker S.E."/>
            <person name="Chang J.L."/>
            <person name="Chapple C."/>
            <person name="Chatterji S."/>
            <person name="Chinwalla A."/>
            <person name="Civetta A."/>
            <person name="Clifton S.W."/>
            <person name="Comeron J.M."/>
            <person name="Costello J.C."/>
            <person name="Coyne J.A."/>
            <person name="Daub J."/>
            <person name="David R.G."/>
            <person name="Delcher A.L."/>
            <person name="Delehaunty K."/>
            <person name="Do C.B."/>
            <person name="Ebling H."/>
            <person name="Edwards K."/>
            <person name="Eickbush T."/>
            <person name="Evans J.D."/>
            <person name="Filipski A."/>
            <person name="Findeiss S."/>
            <person name="Freyhult E."/>
            <person name="Fulton L."/>
            <person name="Fulton R."/>
            <person name="Garcia A.C."/>
            <person name="Gardiner A."/>
            <person name="Garfield D.A."/>
            <person name="Garvin B.E."/>
            <person name="Gibson G."/>
            <person name="Gilbert D."/>
            <person name="Gnerre S."/>
            <person name="Godfrey J."/>
            <person name="Good R."/>
            <person name="Gotea V."/>
            <person name="Gravely B."/>
            <person name="Greenberg A.J."/>
            <person name="Griffiths-Jones S."/>
            <person name="Gross S."/>
            <person name="Guigo R."/>
            <person name="Gustafson E.A."/>
            <person name="Haerty W."/>
            <person name="Hahn M.W."/>
            <person name="Halligan D.L."/>
            <person name="Halpern A.L."/>
            <person name="Halter G.M."/>
            <person name="Han M.V."/>
            <person name="Heger A."/>
            <person name="Hillier L."/>
            <person name="Hinrichs A.S."/>
            <person name="Holmes I."/>
            <person name="Hoskins R.A."/>
            <person name="Hubisz M.J."/>
            <person name="Hultmark D."/>
            <person name="Huntley M.A."/>
            <person name="Jaffe D.B."/>
            <person name="Jagadeeshan S."/>
            <person name="Jeck W.R."/>
            <person name="Johnson J."/>
            <person name="Jones C.D."/>
            <person name="Jordan W.C."/>
            <person name="Karpen G.H."/>
            <person name="Kataoka E."/>
            <person name="Keightley P.D."/>
            <person name="Kheradpour P."/>
            <person name="Kirkness E.F."/>
            <person name="Koerich L.B."/>
            <person name="Kristiansen K."/>
            <person name="Kudrna D."/>
            <person name="Kulathinal R.J."/>
            <person name="Kumar S."/>
            <person name="Kwok R."/>
            <person name="Lander E."/>
            <person name="Langley C.H."/>
            <person name="Lapoint R."/>
            <person name="Lazzaro B.P."/>
            <person name="Lee S.J."/>
            <person name="Levesque L."/>
            <person name="Li R."/>
            <person name="Lin C.F."/>
            <person name="Lin M.F."/>
            <person name="Lindblad-Toh K."/>
            <person name="Llopart A."/>
            <person name="Long M."/>
            <person name="Low L."/>
            <person name="Lozovsky E."/>
            <person name="Lu J."/>
            <person name="Luo M."/>
            <person name="Machado C.A."/>
            <person name="Makalowski W."/>
            <person name="Marzo M."/>
            <person name="Matsuda M."/>
            <person name="Matzkin L."/>
            <person name="McAllister B."/>
            <person name="McBride C.S."/>
            <person name="McKernan B."/>
            <person name="McKernan K."/>
            <person name="Mendez-Lago M."/>
            <person name="Minx P."/>
            <person name="Mollenhauer M.U."/>
            <person name="Montooth K."/>
            <person name="Mount S.M."/>
            <person name="Mu X."/>
            <person name="Myers E."/>
            <person name="Negre B."/>
            <person name="Newfeld S."/>
            <person name="Nielsen R."/>
            <person name="Noor M.A."/>
            <person name="O'Grady P."/>
            <person name="Pachter L."/>
            <person name="Papaceit M."/>
            <person name="Parisi M.J."/>
            <person name="Parisi M."/>
            <person name="Parts L."/>
            <person name="Pedersen J.S."/>
            <person name="Pesole G."/>
            <person name="Phillippy A.M."/>
            <person name="Ponting C.P."/>
            <person name="Pop M."/>
            <person name="Porcelli D."/>
            <person name="Powell J.R."/>
            <person name="Prohaska S."/>
            <person name="Pruitt K."/>
            <person name="Puig M."/>
            <person name="Quesneville H."/>
            <person name="Ram K.R."/>
            <person name="Rand D."/>
            <person name="Rasmussen M.D."/>
            <person name="Reed L.K."/>
            <person name="Reenan R."/>
            <person name="Reily A."/>
            <person name="Remington K.A."/>
            <person name="Rieger T.T."/>
            <person name="Ritchie M.G."/>
            <person name="Robin C."/>
            <person name="Rogers Y.H."/>
            <person name="Rohde C."/>
            <person name="Rozas J."/>
            <person name="Rubenfield M.J."/>
            <person name="Ruiz A."/>
            <person name="Russo S."/>
            <person name="Salzberg S.L."/>
            <person name="Sanchez-Gracia A."/>
            <person name="Saranga D.J."/>
            <person name="Sato H."/>
            <person name="Schaeffer S.W."/>
            <person name="Schatz M.C."/>
            <person name="Schlenke T."/>
            <person name="Schwartz R."/>
            <person name="Segarra C."/>
            <person name="Singh R.S."/>
            <person name="Sirot L."/>
            <person name="Sirota M."/>
            <person name="Sisneros N.B."/>
            <person name="Smith C.D."/>
            <person name="Smith T.F."/>
            <person name="Spieth J."/>
            <person name="Stage D.E."/>
            <person name="Stark A."/>
            <person name="Stephan W."/>
            <person name="Strausberg R.L."/>
            <person name="Strempel S."/>
            <person name="Sturgill D."/>
            <person name="Sutton G."/>
            <person name="Sutton G.G."/>
            <person name="Tao W."/>
            <person name="Teichmann S."/>
            <person name="Tobari Y.N."/>
            <person name="Tomimura Y."/>
            <person name="Tsolas J.M."/>
            <person name="Valente V.L."/>
            <person name="Venter E."/>
            <person name="Venter J.C."/>
            <person name="Vicario S."/>
            <person name="Vieira F.G."/>
            <person name="Vilella A.J."/>
            <person name="Villasante A."/>
            <person name="Walenz B."/>
            <person name="Wang J."/>
            <person name="Wasserman M."/>
            <person name="Watts T."/>
            <person name="Wilson D."/>
            <person name="Wilson R.K."/>
            <person name="Wing R.A."/>
            <person name="Wolfner M.F."/>
            <person name="Wong A."/>
            <person name="Wong G.K."/>
            <person name="Wu C.I."/>
            <person name="Wu G."/>
            <person name="Yamamoto D."/>
            <person name="Yang H.P."/>
            <person name="Yang S.P."/>
            <person name="Yorke J.A."/>
            <person name="Yoshida K."/>
            <person name="Zdobnov E."/>
            <person name="Zhang P."/>
            <person name="Zhang Y."/>
            <person name="Zimin A.V."/>
            <person name="Baldwin J."/>
            <person name="Abdouelleil A."/>
            <person name="Abdulkadir J."/>
            <person name="Abebe A."/>
            <person name="Abera B."/>
            <person name="Abreu J."/>
            <person name="Acer S.C."/>
            <person name="Aftuck L."/>
            <person name="Alexander A."/>
            <person name="An P."/>
            <person name="Anderson E."/>
            <person name="Anderson S."/>
            <person name="Arachi H."/>
            <person name="Azer M."/>
            <person name="Bachantsang P."/>
            <person name="Barry A."/>
            <person name="Bayul T."/>
            <person name="Berlin A."/>
            <person name="Bessette D."/>
            <person name="Bloom T."/>
            <person name="Blye J."/>
            <person name="Boguslavskiy L."/>
            <person name="Bonnet C."/>
            <person name="Boukhgalter B."/>
            <person name="Bourzgui I."/>
            <person name="Brown A."/>
            <person name="Cahill P."/>
            <person name="Channer S."/>
            <person name="Cheshatsang Y."/>
            <person name="Chuda L."/>
            <person name="Citroen M."/>
            <person name="Collymore A."/>
            <person name="Cooke P."/>
            <person name="Costello M."/>
            <person name="D'Aco K."/>
            <person name="Daza R."/>
            <person name="De Haan G."/>
            <person name="DeGray S."/>
            <person name="DeMaso C."/>
            <person name="Dhargay N."/>
            <person name="Dooley K."/>
            <person name="Dooley E."/>
            <person name="Doricent M."/>
            <person name="Dorje P."/>
            <person name="Dorjee K."/>
            <person name="Dupes A."/>
            <person name="Elong R."/>
            <person name="Falk J."/>
            <person name="Farina A."/>
            <person name="Faro S."/>
            <person name="Ferguson D."/>
            <person name="Fisher S."/>
            <person name="Foley C.D."/>
            <person name="Franke A."/>
            <person name="Friedrich D."/>
            <person name="Gadbois L."/>
            <person name="Gearin G."/>
            <person name="Gearin C.R."/>
            <person name="Giannoukos G."/>
            <person name="Goode T."/>
            <person name="Graham J."/>
            <person name="Grandbois E."/>
            <person name="Grewal S."/>
            <person name="Gyaltsen K."/>
            <person name="Hafez N."/>
            <person name="Hagos B."/>
            <person name="Hall J."/>
            <person name="Henson C."/>
            <person name="Hollinger A."/>
            <person name="Honan T."/>
            <person name="Huard M.D."/>
            <person name="Hughes L."/>
            <person name="Hurhula B."/>
            <person name="Husby M.E."/>
            <person name="Kamat A."/>
            <person name="Kanga B."/>
            <person name="Kashin S."/>
            <person name="Khazanovich D."/>
            <person name="Kisner P."/>
            <person name="Lance K."/>
            <person name="Lara M."/>
            <person name="Lee W."/>
            <person name="Lennon N."/>
            <person name="Letendre F."/>
            <person name="LeVine R."/>
            <person name="Lipovsky A."/>
            <person name="Liu X."/>
            <person name="Liu J."/>
            <person name="Liu S."/>
            <person name="Lokyitsang T."/>
            <person name="Lokyitsang Y."/>
            <person name="Lubonja R."/>
            <person name="Lui A."/>
            <person name="MacDonald P."/>
            <person name="Magnisalis V."/>
            <person name="Maru K."/>
            <person name="Matthews C."/>
            <person name="McCusker W."/>
            <person name="McDonough S."/>
            <person name="Mehta T."/>
            <person name="Meldrim J."/>
            <person name="Meneus L."/>
            <person name="Mihai O."/>
            <person name="Mihalev A."/>
            <person name="Mihova T."/>
            <person name="Mittelman R."/>
            <person name="Mlenga V."/>
            <person name="Montmayeur A."/>
            <person name="Mulrain L."/>
            <person name="Navidi A."/>
            <person name="Naylor J."/>
            <person name="Negash T."/>
            <person name="Nguyen T."/>
            <person name="Nguyen N."/>
            <person name="Nicol R."/>
            <person name="Norbu C."/>
            <person name="Norbu N."/>
            <person name="Novod N."/>
            <person name="O'Neill B."/>
            <person name="Osman S."/>
            <person name="Markiewicz E."/>
            <person name="Oyono O.L."/>
            <person name="Patti C."/>
            <person name="Phunkhang P."/>
            <person name="Pierre F."/>
            <person name="Priest M."/>
            <person name="Raghuraman S."/>
            <person name="Rege F."/>
            <person name="Reyes R."/>
            <person name="Rise C."/>
            <person name="Rogov P."/>
            <person name="Ross K."/>
            <person name="Ryan E."/>
            <person name="Settipalli S."/>
            <person name="Shea T."/>
            <person name="Sherpa N."/>
            <person name="Shi L."/>
            <person name="Shih D."/>
            <person name="Sparrow T."/>
            <person name="Spaulding J."/>
            <person name="Stalker J."/>
            <person name="Stange-Thomann N."/>
            <person name="Stavropoulos S."/>
            <person name="Stone C."/>
            <person name="Strader C."/>
            <person name="Tesfaye S."/>
            <person name="Thomson T."/>
            <person name="Thoulutsang Y."/>
            <person name="Thoulutsang D."/>
            <person name="Topham K."/>
            <person name="Topping I."/>
            <person name="Tsamla T."/>
            <person name="Vassiliev H."/>
            <person name="Vo A."/>
            <person name="Wangchuk T."/>
            <person name="Wangdi T."/>
            <person name="Weiand M."/>
            <person name="Wilkinson J."/>
            <person name="Wilson A."/>
            <person name="Yadav S."/>
            <person name="Young G."/>
            <person name="Yu Q."/>
            <person name="Zembek L."/>
            <person name="Zhong D."/>
            <person name="Zimmer A."/>
            <person name="Zwirko Z."/>
            <person name="Jaffe D.B."/>
            <person name="Alvarez P."/>
            <person name="Brockman W."/>
            <person name="Butler J."/>
            <person name="Chin C."/>
            <person name="Gnerre S."/>
            <person name="Grabherr M."/>
            <person name="Kleber M."/>
            <person name="Mauceli E."/>
            <person name="MacCallum I."/>
        </authorList>
    </citation>
    <scope>NUCLEOTIDE SEQUENCE [LARGE SCALE GENOMIC DNA]</scope>
    <source>
        <strain evidence="2">MSH-3 / Tucson 14011-0111.49</strain>
    </source>
</reference>
<dbReference type="OMA" id="PNTQTHR"/>
<proteinExistence type="predicted"/>
<protein>
    <submittedName>
        <fullName evidence="1">GL10353</fullName>
    </submittedName>
</protein>
<evidence type="ECO:0000313" key="1">
    <source>
        <dbReference type="EMBL" id="EDW32604.1"/>
    </source>
</evidence>
<dbReference type="EMBL" id="CH479181">
    <property type="protein sequence ID" value="EDW32604.1"/>
    <property type="molecule type" value="Genomic_DNA"/>
</dbReference>